<evidence type="ECO:0000256" key="6">
    <source>
        <dbReference type="ARBA" id="ARBA00022741"/>
    </source>
</evidence>
<evidence type="ECO:0000256" key="9">
    <source>
        <dbReference type="ARBA" id="ARBA00022909"/>
    </source>
</evidence>
<keyword evidence="6" id="KW-0547">Nucleotide-binding</keyword>
<evidence type="ECO:0000313" key="14">
    <source>
        <dbReference type="EMBL" id="MEE1675318.1"/>
    </source>
</evidence>
<accession>A0ABU7G7E8</accession>
<dbReference type="EC" id="2.7.6.3" evidence="3"/>
<comment type="function">
    <text evidence="10">Catalyzes the transfer of pyrophosphate from adenosine triphosphate (ATP) to 6-hydroxymethyl-7,8-dihydropterin, an enzymatic step in folate biosynthesis pathway.</text>
</comment>
<protein>
    <recommendedName>
        <fullName evidence="4">2-amino-4-hydroxy-6-hydroxymethyldihydropteridine pyrophosphokinase</fullName>
        <ecNumber evidence="3">2.7.6.3</ecNumber>
    </recommendedName>
    <alternativeName>
        <fullName evidence="11">6-hydroxymethyl-7,8-dihydropterin pyrophosphokinase</fullName>
    </alternativeName>
    <alternativeName>
        <fullName evidence="12">7,8-dihydro-6-hydroxymethylpterin-pyrophosphokinase</fullName>
    </alternativeName>
</protein>
<dbReference type="Pfam" id="PF01288">
    <property type="entry name" value="HPPK"/>
    <property type="match status" value="1"/>
</dbReference>
<sequence>MTTCYLALGSNLVNPLHQAIAARRALAASTELNVISSSSLYRSRPMGPQDQPDYLNAVIQLETDLAPLDLLDLCQKIELEQGRERKDERWGPRTIDLDILLYGKQVIDTPRLTVPHYGMKQREFVLLPLAEIANDLCLPDGSLLQFLAESIDSNGLQVFKRPQEWA</sequence>
<dbReference type="InterPro" id="IPR035907">
    <property type="entry name" value="Hppk_sf"/>
</dbReference>
<feature type="domain" description="7,8-dihydro-6-hydroxymethylpterin-pyrophosphokinase" evidence="13">
    <location>
        <begin position="89"/>
        <end position="100"/>
    </location>
</feature>
<comment type="similarity">
    <text evidence="2">Belongs to the HPPK family.</text>
</comment>
<dbReference type="CDD" id="cd00483">
    <property type="entry name" value="HPPK"/>
    <property type="match status" value="1"/>
</dbReference>
<keyword evidence="5 14" id="KW-0808">Transferase</keyword>
<keyword evidence="15" id="KW-1185">Reference proteome</keyword>
<dbReference type="GO" id="GO:0003848">
    <property type="term" value="F:2-amino-4-hydroxy-6-hydroxymethyldihydropteridine diphosphokinase activity"/>
    <property type="evidence" value="ECO:0007669"/>
    <property type="project" value="UniProtKB-EC"/>
</dbReference>
<dbReference type="PANTHER" id="PTHR43071:SF1">
    <property type="entry name" value="2-AMINO-4-HYDROXY-6-HYDROXYMETHYLDIHYDROPTERIDINE PYROPHOSPHOKINASE"/>
    <property type="match status" value="1"/>
</dbReference>
<keyword evidence="7" id="KW-0418">Kinase</keyword>
<evidence type="ECO:0000256" key="8">
    <source>
        <dbReference type="ARBA" id="ARBA00022840"/>
    </source>
</evidence>
<evidence type="ECO:0000256" key="10">
    <source>
        <dbReference type="ARBA" id="ARBA00029409"/>
    </source>
</evidence>
<evidence type="ECO:0000313" key="15">
    <source>
        <dbReference type="Proteomes" id="UP001310248"/>
    </source>
</evidence>
<evidence type="ECO:0000256" key="5">
    <source>
        <dbReference type="ARBA" id="ARBA00022679"/>
    </source>
</evidence>
<evidence type="ECO:0000256" key="3">
    <source>
        <dbReference type="ARBA" id="ARBA00013253"/>
    </source>
</evidence>
<evidence type="ECO:0000259" key="13">
    <source>
        <dbReference type="PROSITE" id="PS00794"/>
    </source>
</evidence>
<comment type="pathway">
    <text evidence="1">Cofactor biosynthesis; tetrahydrofolate biosynthesis; 2-amino-4-hydroxy-6-hydroxymethyl-7,8-dihydropteridine diphosphate from 7,8-dihydroneopterin triphosphate: step 4/4.</text>
</comment>
<dbReference type="InterPro" id="IPR000550">
    <property type="entry name" value="Hppk"/>
</dbReference>
<dbReference type="RefSeq" id="WP_329776252.1">
    <property type="nucleotide sequence ID" value="NZ_JAYDYW010000012.1"/>
</dbReference>
<dbReference type="EMBL" id="JAYDYW010000012">
    <property type="protein sequence ID" value="MEE1675318.1"/>
    <property type="molecule type" value="Genomic_DNA"/>
</dbReference>
<dbReference type="PANTHER" id="PTHR43071">
    <property type="entry name" value="2-AMINO-4-HYDROXY-6-HYDROXYMETHYLDIHYDROPTERIDINE PYROPHOSPHOKINASE"/>
    <property type="match status" value="1"/>
</dbReference>
<dbReference type="NCBIfam" id="TIGR01498">
    <property type="entry name" value="folK"/>
    <property type="match status" value="1"/>
</dbReference>
<dbReference type="Gene3D" id="3.30.70.560">
    <property type="entry name" value="7,8-Dihydro-6-hydroxymethylpterin-pyrophosphokinase HPPK"/>
    <property type="match status" value="1"/>
</dbReference>
<evidence type="ECO:0000256" key="7">
    <source>
        <dbReference type="ARBA" id="ARBA00022777"/>
    </source>
</evidence>
<evidence type="ECO:0000256" key="2">
    <source>
        <dbReference type="ARBA" id="ARBA00005810"/>
    </source>
</evidence>
<keyword evidence="9" id="KW-0289">Folate biosynthesis</keyword>
<reference evidence="15" key="1">
    <citation type="submission" date="2023-07" db="EMBL/GenBank/DDBJ databases">
        <title>Draft genome sequence of Agarivorans aestuarii strain ZMCS4, a CAZymes producing bacteria isolated from the marine brown algae Clodostephus spongiosus.</title>
        <authorList>
            <person name="Lorente B."/>
            <person name="Cabral C."/>
            <person name="Frias J."/>
            <person name="Faria J."/>
            <person name="Toubarro D."/>
        </authorList>
    </citation>
    <scope>NUCLEOTIDE SEQUENCE [LARGE SCALE GENOMIC DNA]</scope>
    <source>
        <strain evidence="15">ZMCS4</strain>
    </source>
</reference>
<evidence type="ECO:0000256" key="4">
    <source>
        <dbReference type="ARBA" id="ARBA00016218"/>
    </source>
</evidence>
<dbReference type="SUPFAM" id="SSF55083">
    <property type="entry name" value="6-hydroxymethyl-7,8-dihydropterin pyrophosphokinase, HPPK"/>
    <property type="match status" value="1"/>
</dbReference>
<dbReference type="PROSITE" id="PS00794">
    <property type="entry name" value="HPPK"/>
    <property type="match status" value="1"/>
</dbReference>
<evidence type="ECO:0000256" key="11">
    <source>
        <dbReference type="ARBA" id="ARBA00029766"/>
    </source>
</evidence>
<evidence type="ECO:0000256" key="1">
    <source>
        <dbReference type="ARBA" id="ARBA00005051"/>
    </source>
</evidence>
<proteinExistence type="inferred from homology"/>
<comment type="caution">
    <text evidence="14">The sequence shown here is derived from an EMBL/GenBank/DDBJ whole genome shotgun (WGS) entry which is preliminary data.</text>
</comment>
<name>A0ABU7G7E8_9ALTE</name>
<keyword evidence="8" id="KW-0067">ATP-binding</keyword>
<organism evidence="14 15">
    <name type="scientific">Agarivorans aestuarii</name>
    <dbReference type="NCBI Taxonomy" id="1563703"/>
    <lineage>
        <taxon>Bacteria</taxon>
        <taxon>Pseudomonadati</taxon>
        <taxon>Pseudomonadota</taxon>
        <taxon>Gammaproteobacteria</taxon>
        <taxon>Alteromonadales</taxon>
        <taxon>Alteromonadaceae</taxon>
        <taxon>Agarivorans</taxon>
    </lineage>
</organism>
<evidence type="ECO:0000256" key="12">
    <source>
        <dbReference type="ARBA" id="ARBA00033413"/>
    </source>
</evidence>
<dbReference type="Proteomes" id="UP001310248">
    <property type="component" value="Unassembled WGS sequence"/>
</dbReference>
<gene>
    <name evidence="14" type="primary">folK</name>
    <name evidence="14" type="ORF">SNR37_000643</name>
</gene>